<proteinExistence type="predicted"/>
<dbReference type="Gene3D" id="1.10.357.10">
    <property type="entry name" value="Tetracycline Repressor, domain 2"/>
    <property type="match status" value="1"/>
</dbReference>
<dbReference type="RefSeq" id="WP_377563825.1">
    <property type="nucleotide sequence ID" value="NZ_JBHTJZ010000009.1"/>
</dbReference>
<protein>
    <submittedName>
        <fullName evidence="6">TetR/AcrR family transcriptional regulator</fullName>
    </submittedName>
</protein>
<feature type="domain" description="HTH tetR-type" evidence="5">
    <location>
        <begin position="1"/>
        <end position="60"/>
    </location>
</feature>
<evidence type="ECO:0000256" key="2">
    <source>
        <dbReference type="ARBA" id="ARBA00023125"/>
    </source>
</evidence>
<name>A0ABW3HQ39_9BACL</name>
<dbReference type="PROSITE" id="PS50977">
    <property type="entry name" value="HTH_TETR_2"/>
    <property type="match status" value="1"/>
</dbReference>
<keyword evidence="2 4" id="KW-0238">DNA-binding</keyword>
<comment type="caution">
    <text evidence="6">The sequence shown here is derived from an EMBL/GenBank/DDBJ whole genome shotgun (WGS) entry which is preliminary data.</text>
</comment>
<evidence type="ECO:0000256" key="3">
    <source>
        <dbReference type="ARBA" id="ARBA00023163"/>
    </source>
</evidence>
<evidence type="ECO:0000256" key="1">
    <source>
        <dbReference type="ARBA" id="ARBA00023015"/>
    </source>
</evidence>
<dbReference type="InterPro" id="IPR001647">
    <property type="entry name" value="HTH_TetR"/>
</dbReference>
<evidence type="ECO:0000313" key="6">
    <source>
        <dbReference type="EMBL" id="MFD0959636.1"/>
    </source>
</evidence>
<sequence length="194" mass="22436">MTANRIKEIALSHFARFGYEGASLGNIASEVGIKKPSIYAHFKGKEELFFICLEESLAKDIDYFRNHALASESTPFKAMLHQLLTGYANRFQENEEAMFWLRSAYFPPAAFRDQIVLKANQHIENIGAILRPLFQEVKDHGILREMETNDALEAYMCLFDGLMVELLFEGFDRFERRLAASWKVYWHGVSKQSR</sequence>
<keyword evidence="3" id="KW-0804">Transcription</keyword>
<dbReference type="PRINTS" id="PR00455">
    <property type="entry name" value="HTHTETR"/>
</dbReference>
<organism evidence="6 7">
    <name type="scientific">Paenibacillus chungangensis</name>
    <dbReference type="NCBI Taxonomy" id="696535"/>
    <lineage>
        <taxon>Bacteria</taxon>
        <taxon>Bacillati</taxon>
        <taxon>Bacillota</taxon>
        <taxon>Bacilli</taxon>
        <taxon>Bacillales</taxon>
        <taxon>Paenibacillaceae</taxon>
        <taxon>Paenibacillus</taxon>
    </lineage>
</organism>
<keyword evidence="1" id="KW-0805">Transcription regulation</keyword>
<dbReference type="Gene3D" id="1.10.10.60">
    <property type="entry name" value="Homeodomain-like"/>
    <property type="match status" value="1"/>
</dbReference>
<dbReference type="InterPro" id="IPR050109">
    <property type="entry name" value="HTH-type_TetR-like_transc_reg"/>
</dbReference>
<evidence type="ECO:0000313" key="7">
    <source>
        <dbReference type="Proteomes" id="UP001596989"/>
    </source>
</evidence>
<gene>
    <name evidence="6" type="ORF">ACFQ2I_09535</name>
</gene>
<evidence type="ECO:0000259" key="5">
    <source>
        <dbReference type="PROSITE" id="PS50977"/>
    </source>
</evidence>
<dbReference type="PANTHER" id="PTHR30055">
    <property type="entry name" value="HTH-TYPE TRANSCRIPTIONAL REGULATOR RUTR"/>
    <property type="match status" value="1"/>
</dbReference>
<dbReference type="EMBL" id="JBHTJZ010000009">
    <property type="protein sequence ID" value="MFD0959636.1"/>
    <property type="molecule type" value="Genomic_DNA"/>
</dbReference>
<feature type="DNA-binding region" description="H-T-H motif" evidence="4">
    <location>
        <begin position="23"/>
        <end position="42"/>
    </location>
</feature>
<keyword evidence="7" id="KW-1185">Reference proteome</keyword>
<dbReference type="Pfam" id="PF00440">
    <property type="entry name" value="TetR_N"/>
    <property type="match status" value="1"/>
</dbReference>
<dbReference type="InterPro" id="IPR009057">
    <property type="entry name" value="Homeodomain-like_sf"/>
</dbReference>
<reference evidence="7" key="1">
    <citation type="journal article" date="2019" name="Int. J. Syst. Evol. Microbiol.">
        <title>The Global Catalogue of Microorganisms (GCM) 10K type strain sequencing project: providing services to taxonomists for standard genome sequencing and annotation.</title>
        <authorList>
            <consortium name="The Broad Institute Genomics Platform"/>
            <consortium name="The Broad Institute Genome Sequencing Center for Infectious Disease"/>
            <person name="Wu L."/>
            <person name="Ma J."/>
        </authorList>
    </citation>
    <scope>NUCLEOTIDE SEQUENCE [LARGE SCALE GENOMIC DNA]</scope>
    <source>
        <strain evidence="7">CCUG 59129</strain>
    </source>
</reference>
<dbReference type="PANTHER" id="PTHR30055:SF238">
    <property type="entry name" value="MYCOFACTOCIN BIOSYNTHESIS TRANSCRIPTIONAL REGULATOR MFTR-RELATED"/>
    <property type="match status" value="1"/>
</dbReference>
<dbReference type="SUPFAM" id="SSF46689">
    <property type="entry name" value="Homeodomain-like"/>
    <property type="match status" value="1"/>
</dbReference>
<accession>A0ABW3HQ39</accession>
<dbReference type="Proteomes" id="UP001596989">
    <property type="component" value="Unassembled WGS sequence"/>
</dbReference>
<evidence type="ECO:0000256" key="4">
    <source>
        <dbReference type="PROSITE-ProRule" id="PRU00335"/>
    </source>
</evidence>